<dbReference type="OrthoDB" id="2618648at2"/>
<evidence type="ECO:0000313" key="2">
    <source>
        <dbReference type="EMBL" id="THD81374.1"/>
    </source>
</evidence>
<gene>
    <name evidence="2" type="ORF">E7811_15730</name>
</gene>
<dbReference type="Proteomes" id="UP000309450">
    <property type="component" value="Unassembled WGS sequence"/>
</dbReference>
<proteinExistence type="predicted"/>
<dbReference type="AlphaFoldDB" id="A0A4S3MKY9"/>
<feature type="region of interest" description="Disordered" evidence="1">
    <location>
        <begin position="1"/>
        <end position="21"/>
    </location>
</feature>
<dbReference type="EMBL" id="SSND01000005">
    <property type="protein sequence ID" value="THD81374.1"/>
    <property type="molecule type" value="Genomic_DNA"/>
</dbReference>
<sequence>MAAQGYATPTDDQETWREASPPPGRLPVHLVAFVQGGVAPILGVRGINGRPIVGSAVACRVREMSVLRLFLDCARNAPLLEAVSAGSAVAATFSRARDHRSIQVKAASALLCEAEPGDLTEIARQCAILSDELVDLGYTRSQAQAYVAFDPTCLAVVEFRPDRVFTQTPGPGAGAELRR</sequence>
<reference evidence="2 3" key="1">
    <citation type="submission" date="2019-04" db="EMBL/GenBank/DDBJ databases">
        <title>Draft genome sequence of Gemmobacter aestuarii sp. nov.</title>
        <authorList>
            <person name="Hameed A."/>
            <person name="Lin S.-Y."/>
            <person name="Shahina M."/>
            <person name="Lai W.-A."/>
            <person name="Young C.-C."/>
        </authorList>
    </citation>
    <scope>NUCLEOTIDE SEQUENCE [LARGE SCALE GENOMIC DNA]</scope>
    <source>
        <strain evidence="2 3">CC-PW-75</strain>
    </source>
</reference>
<evidence type="ECO:0000313" key="3">
    <source>
        <dbReference type="Proteomes" id="UP000309450"/>
    </source>
</evidence>
<keyword evidence="3" id="KW-1185">Reference proteome</keyword>
<comment type="caution">
    <text evidence="2">The sequence shown here is derived from an EMBL/GenBank/DDBJ whole genome shotgun (WGS) entry which is preliminary data.</text>
</comment>
<organism evidence="2 3">
    <name type="scientific">Aliigemmobacter aestuarii</name>
    <dbReference type="NCBI Taxonomy" id="1445661"/>
    <lineage>
        <taxon>Bacteria</taxon>
        <taxon>Pseudomonadati</taxon>
        <taxon>Pseudomonadota</taxon>
        <taxon>Alphaproteobacteria</taxon>
        <taxon>Rhodobacterales</taxon>
        <taxon>Paracoccaceae</taxon>
        <taxon>Aliigemmobacter</taxon>
    </lineage>
</organism>
<protein>
    <recommendedName>
        <fullName evidence="4">Pyridoxamine 5'-phosphate oxidase family protein</fullName>
    </recommendedName>
</protein>
<evidence type="ECO:0000256" key="1">
    <source>
        <dbReference type="SAM" id="MobiDB-lite"/>
    </source>
</evidence>
<evidence type="ECO:0008006" key="4">
    <source>
        <dbReference type="Google" id="ProtNLM"/>
    </source>
</evidence>
<accession>A0A4S3MKY9</accession>
<name>A0A4S3MKY9_9RHOB</name>
<dbReference type="RefSeq" id="WP_136395632.1">
    <property type="nucleotide sequence ID" value="NZ_SSND01000005.1"/>
</dbReference>